<dbReference type="Pfam" id="PF00010">
    <property type="entry name" value="HLH"/>
    <property type="match status" value="1"/>
</dbReference>
<sequence>MDEWLASNHSTPGAATPGHKKLPYENEQFLMNDDAHLLEKNMQPFDLDSIDFIMPDELNPGSRAYPPSAYPENTPALLPNGQNQHQYSNQPVHFQSPLLPGQNEKSYNEEHLYHRRQQAQQHSYSQNASGVRPDAVFTPLVSPAVTPMESQVNSNKNQGVPMQATFEPLTSPALNAQQRERPPDRRRPSSATFPEEYSGNGGSKRRTPHSTPNLAANKPKRSPSLRKTPQAPVFEQLPDSSYDASVDGPAKSSETTPMLPPGKRTPYEGSSGGSTPYKNQPGPATLMGFTMNRLAESQSTNNSSPSLAPQNGHHDDSVSTRSSVSGHRTSIKHETSSSEPSPALDPQNGEESGRKREKGPGKKASHKIAEQGRRNRMNQAVHELAGLIPQTYHDQVSIPSKATTIELASKYITTLVAELEEARARLPQDEHSRKDEKRRRMKKRNVLVQSANTGNNPQAVQDTDAHTNQEIAAPEDTVQEDTATSVHESIPLDDLPSTTTGEGSNSNTSKERHVPVQSANTGNNPQAVQETAAQPNQEITVPEGTAASVHESIRLEDLPSTTTGEGSNSNASVETPLPVYQSDLLPQYKMCFQCHEINGNFFPAAVFNATFDASGLMEINHGANHTSLEWRKGQFERMKALIQQASSDDSARRNAQALYETKLQEFFQRNCPSWDEEVEEVEEVVLESSKQDSKPEEKPEDEKNEENSDSESSSDASSEAPLESSNNTSPASSPVSKAAVLDIFQETKTEVTEFFEKHSEVTDTPEVTDDELFESLEESYSEFKKSYGASPNEAPPSPNEASVSNKAVFSFSSPKPGSLPSGHGWLYNNGIFTIPEEDEPEEISQTEMTTSLFTWTMVPGATLPRCEPKQTKYPNQESSGVQKLSCAGNYEVSEVSQPETLQANSNQDCSPSPTFFQNPTCSDPSPSSNADRPAPTNSAYCLEDFPFFRHVLAQTPKKSFLPGDFFKFRELCYPKEAASFLPGECFRLWSLRTTRRGPRRSRRRARAELT</sequence>
<feature type="region of interest" description="Disordered" evidence="1">
    <location>
        <begin position="897"/>
        <end position="935"/>
    </location>
</feature>
<feature type="compositionally biased region" description="Low complexity" evidence="1">
    <location>
        <begin position="710"/>
        <end position="735"/>
    </location>
</feature>
<feature type="region of interest" description="Disordered" evidence="1">
    <location>
        <begin position="755"/>
        <end position="803"/>
    </location>
</feature>
<dbReference type="SUPFAM" id="SSF47459">
    <property type="entry name" value="HLH, helix-loop-helix DNA-binding domain"/>
    <property type="match status" value="1"/>
</dbReference>
<feature type="compositionally biased region" description="Basic residues" evidence="1">
    <location>
        <begin position="436"/>
        <end position="445"/>
    </location>
</feature>
<organism evidence="3 4">
    <name type="scientific">Candidozyma haemuli</name>
    <dbReference type="NCBI Taxonomy" id="45357"/>
    <lineage>
        <taxon>Eukaryota</taxon>
        <taxon>Fungi</taxon>
        <taxon>Dikarya</taxon>
        <taxon>Ascomycota</taxon>
        <taxon>Saccharomycotina</taxon>
        <taxon>Pichiomycetes</taxon>
        <taxon>Metschnikowiaceae</taxon>
        <taxon>Candidozyma</taxon>
    </lineage>
</organism>
<feature type="region of interest" description="Disordered" evidence="1">
    <location>
        <begin position="678"/>
        <end position="735"/>
    </location>
</feature>
<feature type="compositionally biased region" description="Basic and acidic residues" evidence="1">
    <location>
        <begin position="351"/>
        <end position="360"/>
    </location>
</feature>
<feature type="compositionally biased region" description="Polar residues" evidence="1">
    <location>
        <begin position="447"/>
        <end position="470"/>
    </location>
</feature>
<feature type="compositionally biased region" description="Polar residues" evidence="1">
    <location>
        <begin position="319"/>
        <end position="328"/>
    </location>
</feature>
<evidence type="ECO:0000259" key="2">
    <source>
        <dbReference type="PROSITE" id="PS50888"/>
    </source>
</evidence>
<feature type="compositionally biased region" description="Polar residues" evidence="1">
    <location>
        <begin position="295"/>
        <end position="309"/>
    </location>
</feature>
<feature type="compositionally biased region" description="Polar residues" evidence="1">
    <location>
        <begin position="559"/>
        <end position="573"/>
    </location>
</feature>
<feature type="compositionally biased region" description="Polar residues" evidence="1">
    <location>
        <begin position="517"/>
        <end position="539"/>
    </location>
</feature>
<dbReference type="InterPro" id="IPR036638">
    <property type="entry name" value="HLH_DNA-bd_sf"/>
</dbReference>
<dbReference type="InterPro" id="IPR011598">
    <property type="entry name" value="bHLH_dom"/>
</dbReference>
<dbReference type="EMBL" id="CP076663">
    <property type="protein sequence ID" value="QWU88775.1"/>
    <property type="molecule type" value="Genomic_DNA"/>
</dbReference>
<name>A0ABX8IA60_9ASCO</name>
<feature type="compositionally biased region" description="Low complexity" evidence="1">
    <location>
        <begin position="497"/>
        <end position="508"/>
    </location>
</feature>
<evidence type="ECO:0000313" key="3">
    <source>
        <dbReference type="EMBL" id="QWU88775.1"/>
    </source>
</evidence>
<feature type="region of interest" description="Disordered" evidence="1">
    <location>
        <begin position="1"/>
        <end position="21"/>
    </location>
</feature>
<gene>
    <name evidence="3" type="ORF">CA3LBN_003083</name>
</gene>
<feature type="compositionally biased region" description="Acidic residues" evidence="1">
    <location>
        <begin position="766"/>
        <end position="780"/>
    </location>
</feature>
<evidence type="ECO:0000256" key="1">
    <source>
        <dbReference type="SAM" id="MobiDB-lite"/>
    </source>
</evidence>
<feature type="region of interest" description="Disordered" evidence="1">
    <location>
        <begin position="169"/>
        <end position="373"/>
    </location>
</feature>
<feature type="compositionally biased region" description="Basic and acidic residues" evidence="1">
    <location>
        <begin position="689"/>
        <end position="701"/>
    </location>
</feature>
<protein>
    <recommendedName>
        <fullName evidence="2">BHLH domain-containing protein</fullName>
    </recommendedName>
</protein>
<accession>A0ABX8IA60</accession>
<dbReference type="Gene3D" id="4.10.280.10">
    <property type="entry name" value="Helix-loop-helix DNA-binding domain"/>
    <property type="match status" value="1"/>
</dbReference>
<reference evidence="3 4" key="1">
    <citation type="submission" date="2021-06" db="EMBL/GenBank/DDBJ databases">
        <title>Candida outbreak in Lebanon.</title>
        <authorList>
            <person name="Finianos M."/>
        </authorList>
    </citation>
    <scope>NUCLEOTIDE SEQUENCE [LARGE SCALE GENOMIC DNA]</scope>
    <source>
        <strain evidence="3">CA3LBN</strain>
    </source>
</reference>
<feature type="compositionally biased region" description="Basic and acidic residues" evidence="1">
    <location>
        <begin position="178"/>
        <end position="187"/>
    </location>
</feature>
<keyword evidence="4" id="KW-1185">Reference proteome</keyword>
<dbReference type="Proteomes" id="UP000825434">
    <property type="component" value="Chromosome 3"/>
</dbReference>
<feature type="compositionally biased region" description="Basic and acidic residues" evidence="1">
    <location>
        <begin position="426"/>
        <end position="435"/>
    </location>
</feature>
<dbReference type="PROSITE" id="PS50888">
    <property type="entry name" value="BHLH"/>
    <property type="match status" value="1"/>
</dbReference>
<evidence type="ECO:0000313" key="4">
    <source>
        <dbReference type="Proteomes" id="UP000825434"/>
    </source>
</evidence>
<feature type="region of interest" description="Disordered" evidence="1">
    <location>
        <begin position="426"/>
        <end position="574"/>
    </location>
</feature>
<proteinExistence type="predicted"/>
<feature type="domain" description="BHLH" evidence="2">
    <location>
        <begin position="361"/>
        <end position="415"/>
    </location>
</feature>
<dbReference type="SMART" id="SM00353">
    <property type="entry name" value="HLH"/>
    <property type="match status" value="1"/>
</dbReference>